<dbReference type="Pfam" id="PF12627">
    <property type="entry name" value="PolyA_pol_RNAbd"/>
    <property type="match status" value="1"/>
</dbReference>
<dbReference type="Pfam" id="PF13735">
    <property type="entry name" value="tRNA_NucTran2_2"/>
    <property type="match status" value="1"/>
</dbReference>
<evidence type="ECO:0000313" key="14">
    <source>
        <dbReference type="Proteomes" id="UP000301475"/>
    </source>
</evidence>
<organism evidence="13 14">
    <name type="scientific">Ruminococcus bovis</name>
    <dbReference type="NCBI Taxonomy" id="2564099"/>
    <lineage>
        <taxon>Bacteria</taxon>
        <taxon>Bacillati</taxon>
        <taxon>Bacillota</taxon>
        <taxon>Clostridia</taxon>
        <taxon>Eubacteriales</taxon>
        <taxon>Oscillospiraceae</taxon>
        <taxon>Ruminococcus</taxon>
    </lineage>
</organism>
<dbReference type="GO" id="GO:0008033">
    <property type="term" value="P:tRNA processing"/>
    <property type="evidence" value="ECO:0007669"/>
    <property type="project" value="UniProtKB-KW"/>
</dbReference>
<keyword evidence="5" id="KW-0479">Metal-binding</keyword>
<comment type="cofactor">
    <cofactor evidence="1">
        <name>Mg(2+)</name>
        <dbReference type="ChEBI" id="CHEBI:18420"/>
    </cofactor>
</comment>
<keyword evidence="14" id="KW-1185">Reference proteome</keyword>
<dbReference type="InterPro" id="IPR003607">
    <property type="entry name" value="HD/PDEase_dom"/>
</dbReference>
<evidence type="ECO:0000256" key="2">
    <source>
        <dbReference type="ARBA" id="ARBA00022679"/>
    </source>
</evidence>
<dbReference type="GO" id="GO:0000166">
    <property type="term" value="F:nucleotide binding"/>
    <property type="evidence" value="ECO:0007669"/>
    <property type="project" value="UniProtKB-KW"/>
</dbReference>
<evidence type="ECO:0000256" key="4">
    <source>
        <dbReference type="ARBA" id="ARBA00022695"/>
    </source>
</evidence>
<keyword evidence="7" id="KW-0460">Magnesium</keyword>
<dbReference type="CDD" id="cd05398">
    <property type="entry name" value="NT_ClassII-CCAase"/>
    <property type="match status" value="1"/>
</dbReference>
<proteinExistence type="inferred from homology"/>
<protein>
    <submittedName>
        <fullName evidence="13">CCA tRNA nucleotidyltransferase</fullName>
    </submittedName>
</protein>
<feature type="domain" description="Poly A polymerase head" evidence="10">
    <location>
        <begin position="26"/>
        <end position="148"/>
    </location>
</feature>
<dbReference type="OrthoDB" id="9805698at2"/>
<dbReference type="Gene3D" id="1.10.3090.10">
    <property type="entry name" value="cca-adding enzyme, domain 2"/>
    <property type="match status" value="1"/>
</dbReference>
<comment type="similarity">
    <text evidence="9">Belongs to the tRNA nucleotidyltransferase/poly(A) polymerase family.</text>
</comment>
<sequence>MIYMNFTLPKNVLNIIAKMESNGFQCYTVGGCVRDMLLGLTPKDYDLTTNAKPDEIISIFKDYKIIDAGIKHGTVAVIIDNEVYEITTYRIDGDYEDNRHPKNVEFTTSLKEDLARRDFTVNAMAYNPSEGVIDYFNGQEDLKYKAIRCVGEPDKRFKEDALRILRALRFASTYNFSVEFNTYNAIAKNKELLNNISKERIATELVKTLCGENCSYILRRFKDVFAVIIPEISTVFHYDQNTPHHNKTLWKHTVSCVKHIDNDPILRMTMLLHDIGKPMSENKDENGVSHFRGHEKTGAGIAKIILERLRYPKDFTETVVNLISIHDLRIQPDRIIIKKVLKNIGSDNFSMLMKIQMADVLSQSSYHQQEKIDKLNKVNSIFLDIMANDECFSLKYLKVNGSDLMGCGMSKGKIIGDTLNLLLNKVIENTLVNDKETLLQYVRKNVI</sequence>
<gene>
    <name evidence="13" type="ORF">E5Z56_11130</name>
</gene>
<dbReference type="InterPro" id="IPR032828">
    <property type="entry name" value="PolyA_RNA-bd"/>
</dbReference>
<evidence type="ECO:0000313" key="13">
    <source>
        <dbReference type="EMBL" id="QCT07872.1"/>
    </source>
</evidence>
<dbReference type="InterPro" id="IPR006675">
    <property type="entry name" value="HDIG_dom"/>
</dbReference>
<dbReference type="GO" id="GO:0000049">
    <property type="term" value="F:tRNA binding"/>
    <property type="evidence" value="ECO:0007669"/>
    <property type="project" value="TreeGrafter"/>
</dbReference>
<dbReference type="Gene3D" id="3.30.460.10">
    <property type="entry name" value="Beta Polymerase, domain 2"/>
    <property type="match status" value="1"/>
</dbReference>
<dbReference type="CDD" id="cd00077">
    <property type="entry name" value="HDc"/>
    <property type="match status" value="1"/>
</dbReference>
<dbReference type="EMBL" id="CP039381">
    <property type="protein sequence ID" value="QCT07872.1"/>
    <property type="molecule type" value="Genomic_DNA"/>
</dbReference>
<dbReference type="NCBIfam" id="TIGR00277">
    <property type="entry name" value="HDIG"/>
    <property type="match status" value="1"/>
</dbReference>
<feature type="domain" description="tRNA nucleotidyltransferase/poly(A) polymerase RNA and SrmB- binding" evidence="11">
    <location>
        <begin position="175"/>
        <end position="232"/>
    </location>
</feature>
<accession>A0A4P8XYM9</accession>
<dbReference type="AlphaFoldDB" id="A0A4P8XYM9"/>
<dbReference type="Proteomes" id="UP000301475">
    <property type="component" value="Chromosome"/>
</dbReference>
<name>A0A4P8XYM9_9FIRM</name>
<evidence type="ECO:0000259" key="12">
    <source>
        <dbReference type="Pfam" id="PF13735"/>
    </source>
</evidence>
<evidence type="ECO:0000259" key="11">
    <source>
        <dbReference type="Pfam" id="PF12627"/>
    </source>
</evidence>
<dbReference type="Pfam" id="PF01743">
    <property type="entry name" value="PolyA_pol"/>
    <property type="match status" value="1"/>
</dbReference>
<evidence type="ECO:0000259" key="10">
    <source>
        <dbReference type="Pfam" id="PF01743"/>
    </source>
</evidence>
<dbReference type="InterPro" id="IPR050264">
    <property type="entry name" value="Bact_CCA-adding_enz_type3_sf"/>
</dbReference>
<evidence type="ECO:0000256" key="3">
    <source>
        <dbReference type="ARBA" id="ARBA00022694"/>
    </source>
</evidence>
<dbReference type="GO" id="GO:0046872">
    <property type="term" value="F:metal ion binding"/>
    <property type="evidence" value="ECO:0007669"/>
    <property type="project" value="UniProtKB-KW"/>
</dbReference>
<dbReference type="SUPFAM" id="SSF81301">
    <property type="entry name" value="Nucleotidyltransferase"/>
    <property type="match status" value="1"/>
</dbReference>
<evidence type="ECO:0000256" key="5">
    <source>
        <dbReference type="ARBA" id="ARBA00022723"/>
    </source>
</evidence>
<evidence type="ECO:0000256" key="9">
    <source>
        <dbReference type="RuleBase" id="RU003953"/>
    </source>
</evidence>
<dbReference type="SUPFAM" id="SSF81891">
    <property type="entry name" value="Poly A polymerase C-terminal region-like"/>
    <property type="match status" value="1"/>
</dbReference>
<dbReference type="InterPro" id="IPR032810">
    <property type="entry name" value="CCA-adding_enz_C"/>
</dbReference>
<keyword evidence="8 9" id="KW-0694">RNA-binding</keyword>
<keyword evidence="2 9" id="KW-0808">Transferase</keyword>
<evidence type="ECO:0000256" key="8">
    <source>
        <dbReference type="ARBA" id="ARBA00022884"/>
    </source>
</evidence>
<dbReference type="KEGG" id="ruj:E5Z56_11130"/>
<keyword evidence="3" id="KW-0819">tRNA processing</keyword>
<feature type="domain" description="CCA-adding enzyme C-terminal" evidence="12">
    <location>
        <begin position="303"/>
        <end position="442"/>
    </location>
</feature>
<keyword evidence="4" id="KW-0548">Nucleotidyltransferase</keyword>
<reference evidence="13 14" key="1">
    <citation type="submission" date="2019-04" db="EMBL/GenBank/DDBJ databases">
        <authorList>
            <person name="Embree M."/>
            <person name="Gaffney J.R."/>
        </authorList>
    </citation>
    <scope>NUCLEOTIDE SEQUENCE [LARGE SCALE GENOMIC DNA]</scope>
    <source>
        <strain evidence="13 14">JE7A12</strain>
    </source>
</reference>
<dbReference type="Gene3D" id="1.10.246.80">
    <property type="match status" value="1"/>
</dbReference>
<dbReference type="PANTHER" id="PTHR46173">
    <property type="entry name" value="CCA TRNA NUCLEOTIDYLTRANSFERASE 1, MITOCHONDRIAL"/>
    <property type="match status" value="1"/>
</dbReference>
<evidence type="ECO:0000256" key="6">
    <source>
        <dbReference type="ARBA" id="ARBA00022741"/>
    </source>
</evidence>
<evidence type="ECO:0000256" key="1">
    <source>
        <dbReference type="ARBA" id="ARBA00001946"/>
    </source>
</evidence>
<keyword evidence="6" id="KW-0547">Nucleotide-binding</keyword>
<dbReference type="InterPro" id="IPR043519">
    <property type="entry name" value="NT_sf"/>
</dbReference>
<dbReference type="PANTHER" id="PTHR46173:SF1">
    <property type="entry name" value="CCA TRNA NUCLEOTIDYLTRANSFERASE 1, MITOCHONDRIAL"/>
    <property type="match status" value="1"/>
</dbReference>
<evidence type="ECO:0000256" key="7">
    <source>
        <dbReference type="ARBA" id="ARBA00022842"/>
    </source>
</evidence>
<dbReference type="GO" id="GO:0016779">
    <property type="term" value="F:nucleotidyltransferase activity"/>
    <property type="evidence" value="ECO:0007669"/>
    <property type="project" value="UniProtKB-KW"/>
</dbReference>
<dbReference type="InterPro" id="IPR002646">
    <property type="entry name" value="PolA_pol_head_dom"/>
</dbReference>